<dbReference type="EMBL" id="BGZK01000246">
    <property type="protein sequence ID" value="GBP31454.1"/>
    <property type="molecule type" value="Genomic_DNA"/>
</dbReference>
<feature type="region of interest" description="Disordered" evidence="1">
    <location>
        <begin position="14"/>
        <end position="67"/>
    </location>
</feature>
<dbReference type="AlphaFoldDB" id="A0A4C1V083"/>
<proteinExistence type="predicted"/>
<reference evidence="2 3" key="1">
    <citation type="journal article" date="2019" name="Commun. Biol.">
        <title>The bagworm genome reveals a unique fibroin gene that provides high tensile strength.</title>
        <authorList>
            <person name="Kono N."/>
            <person name="Nakamura H."/>
            <person name="Ohtoshi R."/>
            <person name="Tomita M."/>
            <person name="Numata K."/>
            <person name="Arakawa K."/>
        </authorList>
    </citation>
    <scope>NUCLEOTIDE SEQUENCE [LARGE SCALE GENOMIC DNA]</scope>
</reference>
<accession>A0A4C1V083</accession>
<protein>
    <submittedName>
        <fullName evidence="2">Uncharacterized protein</fullName>
    </submittedName>
</protein>
<organism evidence="2 3">
    <name type="scientific">Eumeta variegata</name>
    <name type="common">Bagworm moth</name>
    <name type="synonym">Eumeta japonica</name>
    <dbReference type="NCBI Taxonomy" id="151549"/>
    <lineage>
        <taxon>Eukaryota</taxon>
        <taxon>Metazoa</taxon>
        <taxon>Ecdysozoa</taxon>
        <taxon>Arthropoda</taxon>
        <taxon>Hexapoda</taxon>
        <taxon>Insecta</taxon>
        <taxon>Pterygota</taxon>
        <taxon>Neoptera</taxon>
        <taxon>Endopterygota</taxon>
        <taxon>Lepidoptera</taxon>
        <taxon>Glossata</taxon>
        <taxon>Ditrysia</taxon>
        <taxon>Tineoidea</taxon>
        <taxon>Psychidae</taxon>
        <taxon>Oiketicinae</taxon>
        <taxon>Eumeta</taxon>
    </lineage>
</organism>
<comment type="caution">
    <text evidence="2">The sequence shown here is derived from an EMBL/GenBank/DDBJ whole genome shotgun (WGS) entry which is preliminary data.</text>
</comment>
<sequence length="235" mass="25138">MIVLMNALDDYSFERGDRGAASDTSLDASPPDPRPLEGADGNSAAGGRLDASPPHPGPGGGPRAVVPVPAPVQHRITVSGFASFMLSAAFVATTGRLCANPSNDLSICDAPLVETHASIAVQRTKLCRYEVRAYRVTFSPAVTQRIKANTTSAHPTRQRTYGLTTPPMLATTVGRRRCQIIVRNYCDITMAASPSGASPTPFRTLFLVYVITLPAHNEEGLALRRLPEDHVLAKY</sequence>
<evidence type="ECO:0000313" key="2">
    <source>
        <dbReference type="EMBL" id="GBP31454.1"/>
    </source>
</evidence>
<dbReference type="Proteomes" id="UP000299102">
    <property type="component" value="Unassembled WGS sequence"/>
</dbReference>
<evidence type="ECO:0000313" key="3">
    <source>
        <dbReference type="Proteomes" id="UP000299102"/>
    </source>
</evidence>
<name>A0A4C1V083_EUMVA</name>
<evidence type="ECO:0000256" key="1">
    <source>
        <dbReference type="SAM" id="MobiDB-lite"/>
    </source>
</evidence>
<keyword evidence="3" id="KW-1185">Reference proteome</keyword>
<gene>
    <name evidence="2" type="ORF">EVAR_17943_1</name>
</gene>